<dbReference type="Gramene" id="OMO95146">
    <property type="protein sequence ID" value="OMO95146"/>
    <property type="gene ID" value="CCACVL1_05550"/>
</dbReference>
<name>A0A1R3JJW5_COCAP</name>
<dbReference type="Proteomes" id="UP000188268">
    <property type="component" value="Unassembled WGS sequence"/>
</dbReference>
<organism evidence="2 3">
    <name type="scientific">Corchorus capsularis</name>
    <name type="common">Jute</name>
    <dbReference type="NCBI Taxonomy" id="210143"/>
    <lineage>
        <taxon>Eukaryota</taxon>
        <taxon>Viridiplantae</taxon>
        <taxon>Streptophyta</taxon>
        <taxon>Embryophyta</taxon>
        <taxon>Tracheophyta</taxon>
        <taxon>Spermatophyta</taxon>
        <taxon>Magnoliopsida</taxon>
        <taxon>eudicotyledons</taxon>
        <taxon>Gunneridae</taxon>
        <taxon>Pentapetalae</taxon>
        <taxon>rosids</taxon>
        <taxon>malvids</taxon>
        <taxon>Malvales</taxon>
        <taxon>Malvaceae</taxon>
        <taxon>Grewioideae</taxon>
        <taxon>Apeibeae</taxon>
        <taxon>Corchorus</taxon>
    </lineage>
</organism>
<evidence type="ECO:0000256" key="1">
    <source>
        <dbReference type="SAM" id="MobiDB-lite"/>
    </source>
</evidence>
<feature type="compositionally biased region" description="Polar residues" evidence="1">
    <location>
        <begin position="1"/>
        <end position="10"/>
    </location>
</feature>
<keyword evidence="3" id="KW-1185">Reference proteome</keyword>
<proteinExistence type="predicted"/>
<dbReference type="AlphaFoldDB" id="A0A1R3JJW5"/>
<sequence length="47" mass="5162">MEKTIMQSNKRPPEPCVTNPAASSPGIKNSLAIDFSDQFIRKPLTSD</sequence>
<evidence type="ECO:0000313" key="3">
    <source>
        <dbReference type="Proteomes" id="UP000188268"/>
    </source>
</evidence>
<reference evidence="2 3" key="1">
    <citation type="submission" date="2013-09" db="EMBL/GenBank/DDBJ databases">
        <title>Corchorus capsularis genome sequencing.</title>
        <authorList>
            <person name="Alam M."/>
            <person name="Haque M.S."/>
            <person name="Islam M.S."/>
            <person name="Emdad E.M."/>
            <person name="Islam M.M."/>
            <person name="Ahmed B."/>
            <person name="Halim A."/>
            <person name="Hossen Q.M.M."/>
            <person name="Hossain M.Z."/>
            <person name="Ahmed R."/>
            <person name="Khan M.M."/>
            <person name="Islam R."/>
            <person name="Rashid M.M."/>
            <person name="Khan S.A."/>
            <person name="Rahman M.S."/>
            <person name="Alam M."/>
        </authorList>
    </citation>
    <scope>NUCLEOTIDE SEQUENCE [LARGE SCALE GENOMIC DNA]</scope>
    <source>
        <strain evidence="3">cv. CVL-1</strain>
        <tissue evidence="2">Whole seedling</tissue>
    </source>
</reference>
<comment type="caution">
    <text evidence="2">The sequence shown here is derived from an EMBL/GenBank/DDBJ whole genome shotgun (WGS) entry which is preliminary data.</text>
</comment>
<protein>
    <submittedName>
        <fullName evidence="2">Uncharacterized protein</fullName>
    </submittedName>
</protein>
<gene>
    <name evidence="2" type="ORF">CCACVL1_05550</name>
</gene>
<dbReference type="EMBL" id="AWWV01007711">
    <property type="protein sequence ID" value="OMO95146.1"/>
    <property type="molecule type" value="Genomic_DNA"/>
</dbReference>
<feature type="region of interest" description="Disordered" evidence="1">
    <location>
        <begin position="1"/>
        <end position="29"/>
    </location>
</feature>
<evidence type="ECO:0000313" key="2">
    <source>
        <dbReference type="EMBL" id="OMO95146.1"/>
    </source>
</evidence>
<accession>A0A1R3JJW5</accession>